<comment type="caution">
    <text evidence="2">The sequence shown here is derived from an EMBL/GenBank/DDBJ whole genome shotgun (WGS) entry which is preliminary data.</text>
</comment>
<reference evidence="2 3" key="1">
    <citation type="journal article" date="2015" name="Genome Biol. Evol.">
        <title>Comparative Genomics of a Bacterivorous Green Alga Reveals Evolutionary Causalities and Consequences of Phago-Mixotrophic Mode of Nutrition.</title>
        <authorList>
            <person name="Burns J.A."/>
            <person name="Paasch A."/>
            <person name="Narechania A."/>
            <person name="Kim E."/>
        </authorList>
    </citation>
    <scope>NUCLEOTIDE SEQUENCE [LARGE SCALE GENOMIC DNA]</scope>
    <source>
        <strain evidence="2 3">PLY_AMNH</strain>
    </source>
</reference>
<dbReference type="Pfam" id="PF00078">
    <property type="entry name" value="RVT_1"/>
    <property type="match status" value="1"/>
</dbReference>
<proteinExistence type="predicted"/>
<evidence type="ECO:0000259" key="1">
    <source>
        <dbReference type="Pfam" id="PF00078"/>
    </source>
</evidence>
<dbReference type="EMBL" id="LGRX02004288">
    <property type="protein sequence ID" value="KAK3280726.1"/>
    <property type="molecule type" value="Genomic_DNA"/>
</dbReference>
<keyword evidence="3" id="KW-1185">Reference proteome</keyword>
<dbReference type="SUPFAM" id="SSF56672">
    <property type="entry name" value="DNA/RNA polymerases"/>
    <property type="match status" value="1"/>
</dbReference>
<dbReference type="InterPro" id="IPR000477">
    <property type="entry name" value="RT_dom"/>
</dbReference>
<organism evidence="2 3">
    <name type="scientific">Cymbomonas tetramitiformis</name>
    <dbReference type="NCBI Taxonomy" id="36881"/>
    <lineage>
        <taxon>Eukaryota</taxon>
        <taxon>Viridiplantae</taxon>
        <taxon>Chlorophyta</taxon>
        <taxon>Pyramimonadophyceae</taxon>
        <taxon>Pyramimonadales</taxon>
        <taxon>Pyramimonadaceae</taxon>
        <taxon>Cymbomonas</taxon>
    </lineage>
</organism>
<evidence type="ECO:0000313" key="3">
    <source>
        <dbReference type="Proteomes" id="UP001190700"/>
    </source>
</evidence>
<dbReference type="InterPro" id="IPR043502">
    <property type="entry name" value="DNA/RNA_pol_sf"/>
</dbReference>
<gene>
    <name evidence="2" type="ORF">CYMTET_11449</name>
</gene>
<dbReference type="Proteomes" id="UP001190700">
    <property type="component" value="Unassembled WGS sequence"/>
</dbReference>
<dbReference type="AlphaFoldDB" id="A0AAE0LCU5"/>
<accession>A0AAE0LCU5</accession>
<sequence length="334" mass="35142">MLAGDWEALFRAAAPSAPVWPAGTSEERVANDVFSLVKEGQLAKAIGRLDPGVLAPLQPETLEALAELHPAGDGLPAQVQAALLVLEEAAMEAECRRLPVASGPDCSQLRFEHLGAIFGAGDGVHAIKHACEQLVSNRADADAGCVTFWAPPEGETTSSAAQVGVGVPGGTEVCVHTVQALLGAMPTWCALQLDCKNAFNTVHRRAIFQAVYEDFPELLGLTESCFRHEARLGWRGADGTFHWISSAEGAQQGDPLGPFFMAAPLQPVLQAALRAHPDVYIIAYLDDIHILGEPDRARTAYDTIVPLLEGIGLDLNAGKSAIFGGGRSVPGCGG</sequence>
<protein>
    <recommendedName>
        <fullName evidence="1">Reverse transcriptase domain-containing protein</fullName>
    </recommendedName>
</protein>
<name>A0AAE0LCU5_9CHLO</name>
<feature type="domain" description="Reverse transcriptase" evidence="1">
    <location>
        <begin position="187"/>
        <end position="323"/>
    </location>
</feature>
<evidence type="ECO:0000313" key="2">
    <source>
        <dbReference type="EMBL" id="KAK3280726.1"/>
    </source>
</evidence>